<dbReference type="EMBL" id="CM044702">
    <property type="protein sequence ID" value="KAI5677180.1"/>
    <property type="molecule type" value="Genomic_DNA"/>
</dbReference>
<protein>
    <submittedName>
        <fullName evidence="1">Uncharacterized protein</fullName>
    </submittedName>
</protein>
<comment type="caution">
    <text evidence="1">The sequence shown here is derived from an EMBL/GenBank/DDBJ whole genome shotgun (WGS) entry which is preliminary data.</text>
</comment>
<evidence type="ECO:0000313" key="2">
    <source>
        <dbReference type="Proteomes" id="UP001060085"/>
    </source>
</evidence>
<keyword evidence="2" id="KW-1185">Reference proteome</keyword>
<proteinExistence type="predicted"/>
<gene>
    <name evidence="1" type="ORF">M9H77_08130</name>
</gene>
<name>A0ACC0BWX9_CATRO</name>
<evidence type="ECO:0000313" key="1">
    <source>
        <dbReference type="EMBL" id="KAI5677180.1"/>
    </source>
</evidence>
<reference evidence="2" key="1">
    <citation type="journal article" date="2023" name="Nat. Plants">
        <title>Single-cell RNA sequencing provides a high-resolution roadmap for understanding the multicellular compartmentation of specialized metabolism.</title>
        <authorList>
            <person name="Sun S."/>
            <person name="Shen X."/>
            <person name="Li Y."/>
            <person name="Li Y."/>
            <person name="Wang S."/>
            <person name="Li R."/>
            <person name="Zhang H."/>
            <person name="Shen G."/>
            <person name="Guo B."/>
            <person name="Wei J."/>
            <person name="Xu J."/>
            <person name="St-Pierre B."/>
            <person name="Chen S."/>
            <person name="Sun C."/>
        </authorList>
    </citation>
    <scope>NUCLEOTIDE SEQUENCE [LARGE SCALE GENOMIC DNA]</scope>
</reference>
<accession>A0ACC0BWX9</accession>
<organism evidence="1 2">
    <name type="scientific">Catharanthus roseus</name>
    <name type="common">Madagascar periwinkle</name>
    <name type="synonym">Vinca rosea</name>
    <dbReference type="NCBI Taxonomy" id="4058"/>
    <lineage>
        <taxon>Eukaryota</taxon>
        <taxon>Viridiplantae</taxon>
        <taxon>Streptophyta</taxon>
        <taxon>Embryophyta</taxon>
        <taxon>Tracheophyta</taxon>
        <taxon>Spermatophyta</taxon>
        <taxon>Magnoliopsida</taxon>
        <taxon>eudicotyledons</taxon>
        <taxon>Gunneridae</taxon>
        <taxon>Pentapetalae</taxon>
        <taxon>asterids</taxon>
        <taxon>lamiids</taxon>
        <taxon>Gentianales</taxon>
        <taxon>Apocynaceae</taxon>
        <taxon>Rauvolfioideae</taxon>
        <taxon>Vinceae</taxon>
        <taxon>Catharanthinae</taxon>
        <taxon>Catharanthus</taxon>
    </lineage>
</organism>
<sequence length="394" mass="42698">MGKSSGDIQNCKKYGVPLYGAAWVPSGALGSIPNSSRSGDDDSTSLPPSNIIGNHVLLAGGGGEGSSGIPNTLLISKYDSESNYLSDEPVAKLGTGADVPYRVAVHPGGDGLICALPKSCRWFEWDADRSTDDYTLSLKSSEKVLNHLEDVGQQLALNFNSEGSLLAVGGEDGKLRAFKWPSMELILDEDNVHASVKDLDFSPDGRFLVSVGGGPAKVWDVEKSTSITSLHKANDEKFAFCKFSRMTDENKVLYIIAMHGKGSSILTWNTTTWEKISSNLIVRDPICAFNVSADGRSFAAGTVQGDVYILSSRNMRVRAIIKKAHLGVVTALAFSQDSRFLVSVSMDSSARVTQIKDEKKNGFQLWVFFLMILLAIVAYYVQSKGLYLQKLVSF</sequence>
<dbReference type="Proteomes" id="UP001060085">
    <property type="component" value="Linkage Group LG02"/>
</dbReference>